<dbReference type="InterPro" id="IPR035906">
    <property type="entry name" value="MetI-like_sf"/>
</dbReference>
<comment type="caution">
    <text evidence="7">The sequence shown here is derived from an EMBL/GenBank/DDBJ whole genome shotgun (WGS) entry which is preliminary data.</text>
</comment>
<dbReference type="PANTHER" id="PTHR43376:SF1">
    <property type="entry name" value="OLIGOPEPTIDE TRANSPORT SYSTEM PERMEASE PROTEIN"/>
    <property type="match status" value="1"/>
</dbReference>
<name>A0A3N6MXA8_NATCH</name>
<feature type="transmembrane region" description="Helical" evidence="5">
    <location>
        <begin position="142"/>
        <end position="164"/>
    </location>
</feature>
<keyword evidence="5" id="KW-0813">Transport</keyword>
<evidence type="ECO:0000256" key="2">
    <source>
        <dbReference type="ARBA" id="ARBA00022692"/>
    </source>
</evidence>
<feature type="transmembrane region" description="Helical" evidence="5">
    <location>
        <begin position="104"/>
        <end position="130"/>
    </location>
</feature>
<dbReference type="AlphaFoldDB" id="A0A3N6MXA8"/>
<feature type="transmembrane region" description="Helical" evidence="5">
    <location>
        <begin position="12"/>
        <end position="37"/>
    </location>
</feature>
<feature type="transmembrane region" description="Helical" evidence="5">
    <location>
        <begin position="190"/>
        <end position="210"/>
    </location>
</feature>
<dbReference type="InterPro" id="IPR000515">
    <property type="entry name" value="MetI-like"/>
</dbReference>
<dbReference type="SUPFAM" id="SSF161098">
    <property type="entry name" value="MetI-like"/>
    <property type="match status" value="1"/>
</dbReference>
<evidence type="ECO:0000256" key="3">
    <source>
        <dbReference type="ARBA" id="ARBA00022989"/>
    </source>
</evidence>
<comment type="similarity">
    <text evidence="5">Belongs to the binding-protein-dependent transport system permease family.</text>
</comment>
<accession>A0A3N6MXA8</accession>
<keyword evidence="8" id="KW-1185">Reference proteome</keyword>
<evidence type="ECO:0000259" key="6">
    <source>
        <dbReference type="PROSITE" id="PS50928"/>
    </source>
</evidence>
<gene>
    <name evidence="7" type="ORF">EA472_04970</name>
</gene>
<feature type="transmembrane region" description="Helical" evidence="5">
    <location>
        <begin position="293"/>
        <end position="312"/>
    </location>
</feature>
<reference evidence="7 8" key="1">
    <citation type="submission" date="2018-10" db="EMBL/GenBank/DDBJ databases">
        <title>Natrarchaeobius chitinivorans gen. nov., sp. nov., and Natrarchaeobius haloalkaliphilus sp. nov., alkaliphilic, chitin-utilizing haloarchaea from hypersaline alkaline lakes.</title>
        <authorList>
            <person name="Sorokin D.Y."/>
            <person name="Elcheninov A.G."/>
            <person name="Kostrikina N.A."/>
            <person name="Bale N.J."/>
            <person name="Sinninghe Damste J.S."/>
            <person name="Khijniak T.V."/>
            <person name="Kublanov I.V."/>
            <person name="Toshchakov S.V."/>
        </authorList>
    </citation>
    <scope>NUCLEOTIDE SEQUENCE [LARGE SCALE GENOMIC DNA]</scope>
    <source>
        <strain evidence="7 8">AArcht7</strain>
    </source>
</reference>
<dbReference type="OrthoDB" id="44105at2157"/>
<comment type="subcellular location">
    <subcellularLocation>
        <location evidence="5">Cell membrane</location>
        <topology evidence="5">Multi-pass membrane protein</topology>
    </subcellularLocation>
    <subcellularLocation>
        <location evidence="1">Membrane</location>
        <topology evidence="1">Multi-pass membrane protein</topology>
    </subcellularLocation>
</comment>
<dbReference type="PROSITE" id="PS50928">
    <property type="entry name" value="ABC_TM1"/>
    <property type="match status" value="1"/>
</dbReference>
<dbReference type="GO" id="GO:0005886">
    <property type="term" value="C:plasma membrane"/>
    <property type="evidence" value="ECO:0007669"/>
    <property type="project" value="UniProtKB-SubCell"/>
</dbReference>
<keyword evidence="2 5" id="KW-0812">Transmembrane</keyword>
<feature type="domain" description="ABC transmembrane type-1" evidence="6">
    <location>
        <begin position="102"/>
        <end position="312"/>
    </location>
</feature>
<keyword evidence="4 5" id="KW-0472">Membrane</keyword>
<dbReference type="GO" id="GO:0055085">
    <property type="term" value="P:transmembrane transport"/>
    <property type="evidence" value="ECO:0007669"/>
    <property type="project" value="InterPro"/>
</dbReference>
<proteinExistence type="inferred from homology"/>
<keyword evidence="3 5" id="KW-1133">Transmembrane helix</keyword>
<sequence length="330" mass="36959">MNWYLQRTLQMLLTVYVVITLTFVLTRMLPGSAIGVLRSRLEEETDMSPAEVEAAIQQFINIHPDDPIHIAYRDYMLATLQGDLGQSIWYGRSVNEIVAEAIPWTLFIVSWSLFIGFFVGIILGSLMAYYEGGKIDVGLTTYGMVAGSIPYYIFAVFLLIFLSYRTGIFPTSGRVGNVEHGFNLEFMGSVIYHAALPTISMILAGSIASLSMRGNSIRVLGSDYLRVARLRGLSNNTIISQYVLRNAVLPMYTSFMIKIGQMFGGVIILEMIFGYHGMGWFMVESVDTRDYPLMMGCFMVITIAVVIALFIADLTYPKIDPRVTTENEEL</sequence>
<dbReference type="Gene3D" id="1.10.3720.10">
    <property type="entry name" value="MetI-like"/>
    <property type="match status" value="1"/>
</dbReference>
<feature type="transmembrane region" description="Helical" evidence="5">
    <location>
        <begin position="255"/>
        <end position="273"/>
    </location>
</feature>
<evidence type="ECO:0000256" key="5">
    <source>
        <dbReference type="RuleBase" id="RU363032"/>
    </source>
</evidence>
<dbReference type="PANTHER" id="PTHR43376">
    <property type="entry name" value="OLIGOPEPTIDE TRANSPORT SYSTEM PERMEASE PROTEIN"/>
    <property type="match status" value="1"/>
</dbReference>
<evidence type="ECO:0000313" key="8">
    <source>
        <dbReference type="Proteomes" id="UP000281431"/>
    </source>
</evidence>
<dbReference type="EMBL" id="REFZ01000002">
    <property type="protein sequence ID" value="RQH02651.1"/>
    <property type="molecule type" value="Genomic_DNA"/>
</dbReference>
<evidence type="ECO:0000313" key="7">
    <source>
        <dbReference type="EMBL" id="RQH02651.1"/>
    </source>
</evidence>
<organism evidence="7 8">
    <name type="scientific">Natrarchaeobius chitinivorans</name>
    <dbReference type="NCBI Taxonomy" id="1679083"/>
    <lineage>
        <taxon>Archaea</taxon>
        <taxon>Methanobacteriati</taxon>
        <taxon>Methanobacteriota</taxon>
        <taxon>Stenosarchaea group</taxon>
        <taxon>Halobacteria</taxon>
        <taxon>Halobacteriales</taxon>
        <taxon>Natrialbaceae</taxon>
        <taxon>Natrarchaeobius</taxon>
    </lineage>
</organism>
<dbReference type="CDD" id="cd06261">
    <property type="entry name" value="TM_PBP2"/>
    <property type="match status" value="1"/>
</dbReference>
<protein>
    <submittedName>
        <fullName evidence="7">ABC transporter permease</fullName>
    </submittedName>
</protein>
<dbReference type="Proteomes" id="UP000281431">
    <property type="component" value="Unassembled WGS sequence"/>
</dbReference>
<evidence type="ECO:0000256" key="1">
    <source>
        <dbReference type="ARBA" id="ARBA00004141"/>
    </source>
</evidence>
<dbReference type="Pfam" id="PF00528">
    <property type="entry name" value="BPD_transp_1"/>
    <property type="match status" value="1"/>
</dbReference>
<evidence type="ECO:0000256" key="4">
    <source>
        <dbReference type="ARBA" id="ARBA00023136"/>
    </source>
</evidence>